<feature type="compositionally biased region" description="Low complexity" evidence="1">
    <location>
        <begin position="19"/>
        <end position="40"/>
    </location>
</feature>
<dbReference type="AlphaFoldDB" id="A0A6A7B923"/>
<organism evidence="2 3">
    <name type="scientific">Plenodomus tracheiphilus IPT5</name>
    <dbReference type="NCBI Taxonomy" id="1408161"/>
    <lineage>
        <taxon>Eukaryota</taxon>
        <taxon>Fungi</taxon>
        <taxon>Dikarya</taxon>
        <taxon>Ascomycota</taxon>
        <taxon>Pezizomycotina</taxon>
        <taxon>Dothideomycetes</taxon>
        <taxon>Pleosporomycetidae</taxon>
        <taxon>Pleosporales</taxon>
        <taxon>Pleosporineae</taxon>
        <taxon>Leptosphaeriaceae</taxon>
        <taxon>Plenodomus</taxon>
    </lineage>
</organism>
<evidence type="ECO:0000256" key="1">
    <source>
        <dbReference type="SAM" id="MobiDB-lite"/>
    </source>
</evidence>
<feature type="compositionally biased region" description="Pro residues" evidence="1">
    <location>
        <begin position="116"/>
        <end position="127"/>
    </location>
</feature>
<feature type="compositionally biased region" description="Low complexity" evidence="1">
    <location>
        <begin position="71"/>
        <end position="85"/>
    </location>
</feature>
<dbReference type="EMBL" id="MU006304">
    <property type="protein sequence ID" value="KAF2850899.1"/>
    <property type="molecule type" value="Genomic_DNA"/>
</dbReference>
<keyword evidence="3" id="KW-1185">Reference proteome</keyword>
<dbReference type="OrthoDB" id="10627781at2759"/>
<name>A0A6A7B923_9PLEO</name>
<accession>A0A6A7B923</accession>
<reference evidence="2" key="1">
    <citation type="submission" date="2020-01" db="EMBL/GenBank/DDBJ databases">
        <authorList>
            <consortium name="DOE Joint Genome Institute"/>
            <person name="Haridas S."/>
            <person name="Albert R."/>
            <person name="Binder M."/>
            <person name="Bloem J."/>
            <person name="Labutti K."/>
            <person name="Salamov A."/>
            <person name="Andreopoulos B."/>
            <person name="Baker S.E."/>
            <person name="Barry K."/>
            <person name="Bills G."/>
            <person name="Bluhm B.H."/>
            <person name="Cannon C."/>
            <person name="Castanera R."/>
            <person name="Culley D.E."/>
            <person name="Daum C."/>
            <person name="Ezra D."/>
            <person name="Gonzalez J.B."/>
            <person name="Henrissat B."/>
            <person name="Kuo A."/>
            <person name="Liang C."/>
            <person name="Lipzen A."/>
            <person name="Lutzoni F."/>
            <person name="Magnuson J."/>
            <person name="Mondo S."/>
            <person name="Nolan M."/>
            <person name="Ohm R."/>
            <person name="Pangilinan J."/>
            <person name="Park H.-J."/>
            <person name="Ramirez L."/>
            <person name="Alfaro M."/>
            <person name="Sun H."/>
            <person name="Tritt A."/>
            <person name="Yoshinaga Y."/>
            <person name="Zwiers L.-H."/>
            <person name="Turgeon B.G."/>
            <person name="Goodwin S.B."/>
            <person name="Spatafora J.W."/>
            <person name="Crous P.W."/>
            <person name="Grigoriev I.V."/>
        </authorList>
    </citation>
    <scope>NUCLEOTIDE SEQUENCE</scope>
    <source>
        <strain evidence="2">IPT5</strain>
    </source>
</reference>
<feature type="compositionally biased region" description="Polar residues" evidence="1">
    <location>
        <begin position="1"/>
        <end position="10"/>
    </location>
</feature>
<dbReference type="Proteomes" id="UP000799423">
    <property type="component" value="Unassembled WGS sequence"/>
</dbReference>
<feature type="compositionally biased region" description="Basic and acidic residues" evidence="1">
    <location>
        <begin position="225"/>
        <end position="238"/>
    </location>
</feature>
<proteinExistence type="predicted"/>
<feature type="compositionally biased region" description="Gly residues" evidence="1">
    <location>
        <begin position="206"/>
        <end position="222"/>
    </location>
</feature>
<evidence type="ECO:0000313" key="3">
    <source>
        <dbReference type="Proteomes" id="UP000799423"/>
    </source>
</evidence>
<protein>
    <submittedName>
        <fullName evidence="2">Uncharacterized protein</fullName>
    </submittedName>
</protein>
<gene>
    <name evidence="2" type="ORF">T440DRAFT_517802</name>
</gene>
<evidence type="ECO:0000313" key="2">
    <source>
        <dbReference type="EMBL" id="KAF2850899.1"/>
    </source>
</evidence>
<feature type="region of interest" description="Disordered" evidence="1">
    <location>
        <begin position="71"/>
        <end position="131"/>
    </location>
</feature>
<sequence length="259" mass="27580">MSDIPSSNGSRHPAESTRPLSNKSDSRSPSSPTPSRKATSLRPSFPSRSTLGGPGISVSSRISFWNNLTQTPSVTSQSSDSSSPSPRKDKGKGGAVIHQSSVSESSISFDTAVHVPHPPRPLIPAPQPTSTISALTTPAKKIFRMAQAVISLNSDAKAQPIGKLSTSVEVEVEEVSAVFSNARFMASDRTVNNFYQDETGARVHGVGAGQGGATPGGRGTGSGKVTEEDGNKYQERVREDSLDWEMMMERRREEARKQG</sequence>
<feature type="region of interest" description="Disordered" evidence="1">
    <location>
        <begin position="1"/>
        <end position="56"/>
    </location>
</feature>
<feature type="region of interest" description="Disordered" evidence="1">
    <location>
        <begin position="203"/>
        <end position="238"/>
    </location>
</feature>